<dbReference type="PANTHER" id="PTHR33175:SF3">
    <property type="entry name" value="DNA-BINDING PROTEIN HU-BETA"/>
    <property type="match status" value="1"/>
</dbReference>
<organism evidence="6 7">
    <name type="scientific">Bdellovibrio svalbardensis</name>
    <dbReference type="NCBI Taxonomy" id="2972972"/>
    <lineage>
        <taxon>Bacteria</taxon>
        <taxon>Pseudomonadati</taxon>
        <taxon>Bdellovibrionota</taxon>
        <taxon>Bdellovibrionia</taxon>
        <taxon>Bdellovibrionales</taxon>
        <taxon>Pseudobdellovibrionaceae</taxon>
        <taxon>Bdellovibrio</taxon>
    </lineage>
</organism>
<dbReference type="EMBL" id="JANRMI010000002">
    <property type="protein sequence ID" value="MDG0816529.1"/>
    <property type="molecule type" value="Genomic_DNA"/>
</dbReference>
<evidence type="ECO:0000313" key="7">
    <source>
        <dbReference type="Proteomes" id="UP001152321"/>
    </source>
</evidence>
<dbReference type="GO" id="GO:0003677">
    <property type="term" value="F:DNA binding"/>
    <property type="evidence" value="ECO:0007669"/>
    <property type="project" value="UniProtKB-KW"/>
</dbReference>
<dbReference type="SMART" id="SM00411">
    <property type="entry name" value="BHL"/>
    <property type="match status" value="1"/>
</dbReference>
<keyword evidence="3 6" id="KW-0238">DNA-binding</keyword>
<dbReference type="InterPro" id="IPR000119">
    <property type="entry name" value="Hist_DNA-bd"/>
</dbReference>
<keyword evidence="2" id="KW-0226">DNA condensation</keyword>
<dbReference type="PRINTS" id="PR01727">
    <property type="entry name" value="DNABINDINGHU"/>
</dbReference>
<comment type="similarity">
    <text evidence="1 4">Belongs to the bacterial histone-like protein family.</text>
</comment>
<evidence type="ECO:0000313" key="6">
    <source>
        <dbReference type="EMBL" id="MDG0816529.1"/>
    </source>
</evidence>
<accession>A0ABT6DKU1</accession>
<evidence type="ECO:0000256" key="1">
    <source>
        <dbReference type="ARBA" id="ARBA00010529"/>
    </source>
</evidence>
<protein>
    <submittedName>
        <fullName evidence="6">HU family DNA-binding protein</fullName>
    </submittedName>
</protein>
<evidence type="ECO:0000256" key="4">
    <source>
        <dbReference type="RuleBase" id="RU003939"/>
    </source>
</evidence>
<name>A0ABT6DKU1_9BACT</name>
<feature type="region of interest" description="Disordered" evidence="5">
    <location>
        <begin position="52"/>
        <end position="90"/>
    </location>
</feature>
<comment type="caution">
    <text evidence="6">The sequence shown here is derived from an EMBL/GenBank/DDBJ whole genome shotgun (WGS) entry which is preliminary data.</text>
</comment>
<evidence type="ECO:0000256" key="3">
    <source>
        <dbReference type="ARBA" id="ARBA00023125"/>
    </source>
</evidence>
<dbReference type="PANTHER" id="PTHR33175">
    <property type="entry name" value="DNA-BINDING PROTEIN HU"/>
    <property type="match status" value="1"/>
</dbReference>
<dbReference type="InterPro" id="IPR010992">
    <property type="entry name" value="IHF-like_DNA-bd_dom_sf"/>
</dbReference>
<dbReference type="PROSITE" id="PS00045">
    <property type="entry name" value="HISTONE_LIKE"/>
    <property type="match status" value="1"/>
</dbReference>
<dbReference type="Gene3D" id="4.10.520.10">
    <property type="entry name" value="IHF-like DNA-binding proteins"/>
    <property type="match status" value="1"/>
</dbReference>
<dbReference type="Pfam" id="PF00216">
    <property type="entry name" value="Bac_DNA_binding"/>
    <property type="match status" value="1"/>
</dbReference>
<dbReference type="CDD" id="cd13831">
    <property type="entry name" value="HU"/>
    <property type="match status" value="1"/>
</dbReference>
<sequence>MNKAQLIEIVAEKTKSTKSQSEQILDATLKTIQEALKKGDEVKLVGFGTFSKTTRKSRQGRNPKTGETVKIPSAHIPRFKPGKDLKDALN</sequence>
<evidence type="ECO:0000256" key="2">
    <source>
        <dbReference type="ARBA" id="ARBA00023067"/>
    </source>
</evidence>
<dbReference type="RefSeq" id="WP_277578007.1">
    <property type="nucleotide sequence ID" value="NZ_JANRMI010000002.1"/>
</dbReference>
<dbReference type="SUPFAM" id="SSF47729">
    <property type="entry name" value="IHF-like DNA-binding proteins"/>
    <property type="match status" value="1"/>
</dbReference>
<gene>
    <name evidence="6" type="ORF">NWE73_09150</name>
</gene>
<dbReference type="Proteomes" id="UP001152321">
    <property type="component" value="Unassembled WGS sequence"/>
</dbReference>
<keyword evidence="7" id="KW-1185">Reference proteome</keyword>
<feature type="compositionally biased region" description="Basic and acidic residues" evidence="5">
    <location>
        <begin position="81"/>
        <end position="90"/>
    </location>
</feature>
<proteinExistence type="inferred from homology"/>
<dbReference type="InterPro" id="IPR020816">
    <property type="entry name" value="Histone-like_DNA-bd_CS"/>
</dbReference>
<evidence type="ECO:0000256" key="5">
    <source>
        <dbReference type="SAM" id="MobiDB-lite"/>
    </source>
</evidence>
<reference evidence="6" key="1">
    <citation type="submission" date="2022-08" db="EMBL/GenBank/DDBJ databases">
        <title>Novel Bdellovibrio Species Isolated from Svalbard: Designation Bdellovibrio svalbardensis.</title>
        <authorList>
            <person name="Mitchell R.J."/>
            <person name="Choi S.Y."/>
        </authorList>
    </citation>
    <scope>NUCLEOTIDE SEQUENCE</scope>
    <source>
        <strain evidence="6">PAP01</strain>
    </source>
</reference>